<feature type="region of interest" description="Disordered" evidence="9">
    <location>
        <begin position="676"/>
        <end position="702"/>
    </location>
</feature>
<comment type="caution">
    <text evidence="12">The sequence shown here is derived from an EMBL/GenBank/DDBJ whole genome shotgun (WGS) entry which is preliminary data.</text>
</comment>
<dbReference type="GO" id="GO:0006281">
    <property type="term" value="P:DNA repair"/>
    <property type="evidence" value="ECO:0007669"/>
    <property type="project" value="UniProtKB-KW"/>
</dbReference>
<evidence type="ECO:0000256" key="9">
    <source>
        <dbReference type="SAM" id="MobiDB-lite"/>
    </source>
</evidence>
<feature type="region of interest" description="Disordered" evidence="9">
    <location>
        <begin position="839"/>
        <end position="872"/>
    </location>
</feature>
<dbReference type="OrthoDB" id="5364245at2759"/>
<sequence>MENGPELMDIPAPNPMDSTTNEIMEDEHIDAEVQALRTKAEDIRKRDLQDLAAQRLEMLKQLFLMSENQEHHIEYIENFDVSADNIAKLNEYLDEHKLRPTSFESILQELDNASDISNADLLSPTYLDDPKSDKRLAKRVLPPPERMVTRGVSGAIRHRSVDEILSAAEKSIGVYPSSDYMSSDNGKIPIISLSGEKSVAKRTKTPVSRKSDLYNPYPIQTYNGIKLPNQSTNQGNGLELYAYHLKVNAQPLYKSLQTARKVLMTQDWKVGRDELKASRAIQKIEESKQNGLWSMKQHKRHRAVARTKTHWDSLIDEMKWMRTDFKEERKWKIATAYMISRAVMEWHWADDKQSVCVKARPHIPIDERQVLESMETDEPKIEGSADVTLLEALKTEDLTDKGDSLLAMKESDTPTTTSAMPPPPSPNLWNEFKTSILNLDIDNPIFVLPIDTLVDMDLTTLFPELPLYEAPQPNDADAYIDELEYGRVVPITKFISQKTVIKKKLPPTRKRTAEEAFMQMELDQEEVPQLPKHDKYDTAQYLSPLFALRKVKDTPATQPPTPQPPNPAINRHPATWSDDDDVCLITLIVQYSFNWSLICDAFNSIRRPITGEQRTPYECHERWRQNNLTSLSGQINAAYAIKMKRDNAKRVSIVKLDGPKKRQRQYNIFEAIKKTQVKREQAQKPNSSIASAPPPRSTIETHGVGLNGQRLATPMELSMAKAQRDRSLAQALLESRQLSAAYGLAAQRTHTIQRASHPGAIPMPHPQLPGQPRPPAATQVARPMAPTSPGSQRPAAPVTNIPNANNMQQINQFPPNAQLQLMRQRQMLLAAAAAARPPASAPLQQFPNNAQQQSSPVQQAQAQAQTQSPQIGMQSAAATNTLSVAAQLAQMGYPLPQLGQAQQAQLQRYLQQMQLRNQATQAAAAAVAAAAANPQQAGQMMANGVGQNIASPQQGAVPNTNVNTTAAALIAAQQARLQQVQAAQQQQHVARLQQQAQQQAAAAAAVAAAQQQQQQHQ</sequence>
<gene>
    <name evidence="12" type="ORF">INT44_001836</name>
</gene>
<evidence type="ECO:0000256" key="1">
    <source>
        <dbReference type="ARBA" id="ARBA00004123"/>
    </source>
</evidence>
<feature type="domain" description="HSA" evidence="11">
    <location>
        <begin position="298"/>
        <end position="376"/>
    </location>
</feature>
<comment type="function">
    <text evidence="7">Component of the NuA4 histone acetyltransferase complex which is involved in transcriptional activation of selected genes principally by acetylation of nucleosomal histone H4 and H2A. The NuA4 complex is also involved in DNA repair.</text>
</comment>
<keyword evidence="6" id="KW-0539">Nucleus</keyword>
<evidence type="ECO:0000256" key="8">
    <source>
        <dbReference type="ARBA" id="ARBA00029670"/>
    </source>
</evidence>
<evidence type="ECO:0000259" key="11">
    <source>
        <dbReference type="PROSITE" id="PS51204"/>
    </source>
</evidence>
<dbReference type="InterPro" id="IPR009057">
    <property type="entry name" value="Homeodomain-like_sf"/>
</dbReference>
<evidence type="ECO:0000256" key="4">
    <source>
        <dbReference type="ARBA" id="ARBA00022853"/>
    </source>
</evidence>
<feature type="region of interest" description="Disordered" evidence="9">
    <location>
        <begin position="770"/>
        <end position="794"/>
    </location>
</feature>
<dbReference type="PROSITE" id="PS50090">
    <property type="entry name" value="MYB_LIKE"/>
    <property type="match status" value="1"/>
</dbReference>
<dbReference type="PROSITE" id="PS51204">
    <property type="entry name" value="HSA"/>
    <property type="match status" value="1"/>
</dbReference>
<dbReference type="EMBL" id="JAEPRA010000011">
    <property type="protein sequence ID" value="KAG2178683.1"/>
    <property type="molecule type" value="Genomic_DNA"/>
</dbReference>
<dbReference type="InterPro" id="IPR001005">
    <property type="entry name" value="SANT/Myb"/>
</dbReference>
<proteinExistence type="inferred from homology"/>
<evidence type="ECO:0000256" key="6">
    <source>
        <dbReference type="ARBA" id="ARBA00023242"/>
    </source>
</evidence>
<dbReference type="GO" id="GO:0003682">
    <property type="term" value="F:chromatin binding"/>
    <property type="evidence" value="ECO:0007669"/>
    <property type="project" value="TreeGrafter"/>
</dbReference>
<feature type="compositionally biased region" description="Low complexity" evidence="9">
    <location>
        <begin position="839"/>
        <end position="870"/>
    </location>
</feature>
<dbReference type="Gene3D" id="1.10.10.60">
    <property type="entry name" value="Homeodomain-like"/>
    <property type="match status" value="1"/>
</dbReference>
<reference evidence="12" key="1">
    <citation type="submission" date="2020-12" db="EMBL/GenBank/DDBJ databases">
        <title>Metabolic potential, ecology and presence of endohyphal bacteria is reflected in genomic diversity of Mucoromycotina.</title>
        <authorList>
            <person name="Muszewska A."/>
            <person name="Okrasinska A."/>
            <person name="Steczkiewicz K."/>
            <person name="Drgas O."/>
            <person name="Orlowska M."/>
            <person name="Perlinska-Lenart U."/>
            <person name="Aleksandrzak-Piekarczyk T."/>
            <person name="Szatraj K."/>
            <person name="Zielenkiewicz U."/>
            <person name="Pilsyk S."/>
            <person name="Malc E."/>
            <person name="Mieczkowski P."/>
            <person name="Kruszewska J.S."/>
            <person name="Biernat P."/>
            <person name="Pawlowska J."/>
        </authorList>
    </citation>
    <scope>NUCLEOTIDE SEQUENCE</scope>
    <source>
        <strain evidence="12">WA0000051536</strain>
    </source>
</reference>
<keyword evidence="13" id="KW-1185">Reference proteome</keyword>
<keyword evidence="5" id="KW-0234">DNA repair</keyword>
<dbReference type="GO" id="GO:0006325">
    <property type="term" value="P:chromatin organization"/>
    <property type="evidence" value="ECO:0007669"/>
    <property type="project" value="UniProtKB-KW"/>
</dbReference>
<comment type="similarity">
    <text evidence="2">Belongs to the EAF1 family.</text>
</comment>
<keyword evidence="4" id="KW-0156">Chromatin regulator</keyword>
<dbReference type="PANTHER" id="PTHR46459">
    <property type="entry name" value="E1A-BINDING PROTEIN P400-RELATED"/>
    <property type="match status" value="1"/>
</dbReference>
<organism evidence="12 13">
    <name type="scientific">Umbelopsis vinacea</name>
    <dbReference type="NCBI Taxonomy" id="44442"/>
    <lineage>
        <taxon>Eukaryota</taxon>
        <taxon>Fungi</taxon>
        <taxon>Fungi incertae sedis</taxon>
        <taxon>Mucoromycota</taxon>
        <taxon>Mucoromycotina</taxon>
        <taxon>Umbelopsidomycetes</taxon>
        <taxon>Umbelopsidales</taxon>
        <taxon>Umbelopsidaceae</taxon>
        <taxon>Umbelopsis</taxon>
    </lineage>
</organism>
<evidence type="ECO:0000313" key="12">
    <source>
        <dbReference type="EMBL" id="KAG2178683.1"/>
    </source>
</evidence>
<dbReference type="SUPFAM" id="SSF46689">
    <property type="entry name" value="Homeodomain-like"/>
    <property type="match status" value="1"/>
</dbReference>
<dbReference type="SMART" id="SM00717">
    <property type="entry name" value="SANT"/>
    <property type="match status" value="1"/>
</dbReference>
<comment type="subcellular location">
    <subcellularLocation>
        <location evidence="1">Nucleus</location>
    </subcellularLocation>
</comment>
<feature type="domain" description="Myb-like" evidence="10">
    <location>
        <begin position="568"/>
        <end position="627"/>
    </location>
</feature>
<dbReference type="InterPro" id="IPR014012">
    <property type="entry name" value="HSA_dom"/>
</dbReference>
<dbReference type="SMART" id="SM00573">
    <property type="entry name" value="HSA"/>
    <property type="match status" value="1"/>
</dbReference>
<evidence type="ECO:0000259" key="10">
    <source>
        <dbReference type="PROSITE" id="PS50090"/>
    </source>
</evidence>
<evidence type="ECO:0000313" key="13">
    <source>
        <dbReference type="Proteomes" id="UP000612746"/>
    </source>
</evidence>
<dbReference type="Proteomes" id="UP000612746">
    <property type="component" value="Unassembled WGS sequence"/>
</dbReference>
<dbReference type="Pfam" id="PF13921">
    <property type="entry name" value="Myb_DNA-bind_6"/>
    <property type="match status" value="1"/>
</dbReference>
<protein>
    <recommendedName>
        <fullName evidence="8">Vacuolar import and degradation protein 21</fullName>
    </recommendedName>
</protein>
<dbReference type="GO" id="GO:0035267">
    <property type="term" value="C:NuA4 histone acetyltransferase complex"/>
    <property type="evidence" value="ECO:0007669"/>
    <property type="project" value="TreeGrafter"/>
</dbReference>
<dbReference type="Pfam" id="PF07529">
    <property type="entry name" value="HSA"/>
    <property type="match status" value="1"/>
</dbReference>
<dbReference type="PANTHER" id="PTHR46459:SF1">
    <property type="entry name" value="E1A-BINDING PROTEIN P400"/>
    <property type="match status" value="1"/>
</dbReference>
<evidence type="ECO:0000256" key="2">
    <source>
        <dbReference type="ARBA" id="ARBA00008913"/>
    </source>
</evidence>
<name>A0A8H7PR64_9FUNG</name>
<evidence type="ECO:0000256" key="3">
    <source>
        <dbReference type="ARBA" id="ARBA00022763"/>
    </source>
</evidence>
<keyword evidence="3" id="KW-0227">DNA damage</keyword>
<accession>A0A8H7PR64</accession>
<dbReference type="GO" id="GO:0005634">
    <property type="term" value="C:nucleus"/>
    <property type="evidence" value="ECO:0007669"/>
    <property type="project" value="UniProtKB-SubCell"/>
</dbReference>
<evidence type="ECO:0000256" key="5">
    <source>
        <dbReference type="ARBA" id="ARBA00023204"/>
    </source>
</evidence>
<dbReference type="AlphaFoldDB" id="A0A8H7PR64"/>
<dbReference type="CDD" id="cd00167">
    <property type="entry name" value="SANT"/>
    <property type="match status" value="1"/>
</dbReference>
<evidence type="ECO:0000256" key="7">
    <source>
        <dbReference type="ARBA" id="ARBA00025178"/>
    </source>
</evidence>